<dbReference type="Pfam" id="PF06999">
    <property type="entry name" value="Suc_Fer-like"/>
    <property type="match status" value="1"/>
</dbReference>
<dbReference type="PIRSF" id="PIRSF035042">
    <property type="entry name" value="UCP035042_thirdx"/>
    <property type="match status" value="1"/>
</dbReference>
<dbReference type="Gene3D" id="3.40.30.10">
    <property type="entry name" value="Glutaredoxin"/>
    <property type="match status" value="1"/>
</dbReference>
<name>A0A480AHM2_9CYAN</name>
<evidence type="ECO:0000313" key="1">
    <source>
        <dbReference type="EMBL" id="GCL43586.1"/>
    </source>
</evidence>
<accession>A0A480AHM2</accession>
<dbReference type="EMBL" id="BJCF01000045">
    <property type="protein sequence ID" value="GCL43586.1"/>
    <property type="molecule type" value="Genomic_DNA"/>
</dbReference>
<dbReference type="OrthoDB" id="3399139at2"/>
<dbReference type="SUPFAM" id="SSF52833">
    <property type="entry name" value="Thioredoxin-like"/>
    <property type="match status" value="1"/>
</dbReference>
<dbReference type="Proteomes" id="UP000299367">
    <property type="component" value="Unassembled WGS sequence"/>
</dbReference>
<evidence type="ECO:0000313" key="2">
    <source>
        <dbReference type="Proteomes" id="UP000299367"/>
    </source>
</evidence>
<protein>
    <submittedName>
        <fullName evidence="1">Sucraseferredoxin family protein</fullName>
    </submittedName>
</protein>
<proteinExistence type="predicted"/>
<dbReference type="InterPro" id="IPR036249">
    <property type="entry name" value="Thioredoxin-like_sf"/>
</dbReference>
<dbReference type="InterPro" id="IPR010350">
    <property type="entry name" value="Aim32/Apd1-like_bac"/>
</dbReference>
<dbReference type="InterPro" id="IPR009737">
    <property type="entry name" value="Aim32/Apd1-like"/>
</dbReference>
<sequence length="332" mass="38125">MNKFFCADNSRQLQEDMIGTATNYQTYILVECPTPWTYEAFNSKWVPDNLRILVEEVKRAKMPVCFLLIANDQSHGVKETTLLIYEQQKGLIKGYSKQEFKLPNIEKAAGVVSKYLAGFNTDYEIETPSSRDILICTHGSHDQCCARYGNPFYFYAQNYAKNYAENKSFDLQSNQVRIWKSSHFGGHRFAPTAIDFPQGRYYGILDQNTFPSILNYSGDIECFNKIYRGWGILPNPLQILEKELILRLGWDWFNYKVTGKILEKSLDNQTILGELSFEQPSGTLYTYQAKLVKDNVKTQALKVSCHAAQEVVCMKYAVSNLWLVAKKVATYS</sequence>
<comment type="caution">
    <text evidence="1">The sequence shown here is derived from an EMBL/GenBank/DDBJ whole genome shotgun (WGS) entry which is preliminary data.</text>
</comment>
<dbReference type="CDD" id="cd03062">
    <property type="entry name" value="TRX_Fd_Sucrase"/>
    <property type="match status" value="1"/>
</dbReference>
<dbReference type="AlphaFoldDB" id="A0A480AHM2"/>
<organism evidence="1 2">
    <name type="scientific">Dolichospermum planctonicum</name>
    <dbReference type="NCBI Taxonomy" id="136072"/>
    <lineage>
        <taxon>Bacteria</taxon>
        <taxon>Bacillati</taxon>
        <taxon>Cyanobacteriota</taxon>
        <taxon>Cyanophyceae</taxon>
        <taxon>Nostocales</taxon>
        <taxon>Aphanizomenonaceae</taxon>
        <taxon>Dolichospermum</taxon>
    </lineage>
</organism>
<dbReference type="RefSeq" id="WP_137909056.1">
    <property type="nucleotide sequence ID" value="NZ_BJCF01000045.1"/>
</dbReference>
<gene>
    <name evidence="1" type="ORF">NIES80_33020</name>
</gene>
<reference evidence="2" key="1">
    <citation type="submission" date="2019-02" db="EMBL/GenBank/DDBJ databases">
        <title>Draft genome sequence of Dolichospermum planctonicum NIES-80.</title>
        <authorList>
            <person name="Yamaguchi H."/>
            <person name="Suzuki S."/>
            <person name="Kawachi M."/>
        </authorList>
    </citation>
    <scope>NUCLEOTIDE SEQUENCE [LARGE SCALE GENOMIC DNA]</scope>
    <source>
        <strain evidence="2">NIES-80</strain>
    </source>
</reference>